<proteinExistence type="predicted"/>
<dbReference type="OrthoDB" id="3800349at2759"/>
<protein>
    <submittedName>
        <fullName evidence="2">Uncharacterized protein</fullName>
    </submittedName>
</protein>
<dbReference type="RefSeq" id="XP_033585952.1">
    <property type="nucleotide sequence ID" value="XM_033738319.1"/>
</dbReference>
<organism evidence="2 3">
    <name type="scientific">Neohortaea acidophila</name>
    <dbReference type="NCBI Taxonomy" id="245834"/>
    <lineage>
        <taxon>Eukaryota</taxon>
        <taxon>Fungi</taxon>
        <taxon>Dikarya</taxon>
        <taxon>Ascomycota</taxon>
        <taxon>Pezizomycotina</taxon>
        <taxon>Dothideomycetes</taxon>
        <taxon>Dothideomycetidae</taxon>
        <taxon>Mycosphaerellales</taxon>
        <taxon>Teratosphaeriaceae</taxon>
        <taxon>Neohortaea</taxon>
    </lineage>
</organism>
<sequence>MLNPHSGELLGKFILYGIDKIPDKWFDRVPGGYYRAKDGKIIAKKDAPGEAKQQKRRGQTDYISSRPLREEDAHDDGYRSDRGRHRYRRRSSHNGGDDEDDCDDEDDYYHRRDDRHARSKSQRARRGEEDDRYGYDDGYRYPPRRSEYEDRNERRPERERERPRRRPDYEHRRKSHPGILSSQIPLEPPPIGIPLHRHTGMAPTYVPYAHIYNQAGQQFPQQHFTPDLSFMSRRHPSDPKYAAPFPNPFEQHRSSAQSASPTAGTAHRDPKPTLHPPSHQSSRSSTHRRPSSTTALADGDPGTPSGTNNLSGPPGRHIHHSPRPSAQATSSTLGVTDGVPAGTILRPESARLGGRSDAQSRSLRNEGGRLASGGSYRDSGKHQAAEYGDITGLGEASSRGRQGKRERERYYADRNGA</sequence>
<feature type="compositionally biased region" description="Acidic residues" evidence="1">
    <location>
        <begin position="97"/>
        <end position="107"/>
    </location>
</feature>
<gene>
    <name evidence="2" type="ORF">BDY17DRAFT_37430</name>
</gene>
<dbReference type="Proteomes" id="UP000799767">
    <property type="component" value="Unassembled WGS sequence"/>
</dbReference>
<evidence type="ECO:0000313" key="3">
    <source>
        <dbReference type="Proteomes" id="UP000799767"/>
    </source>
</evidence>
<feature type="compositionally biased region" description="Basic and acidic residues" evidence="1">
    <location>
        <begin position="403"/>
        <end position="417"/>
    </location>
</feature>
<feature type="region of interest" description="Disordered" evidence="1">
    <location>
        <begin position="37"/>
        <end position="188"/>
    </location>
</feature>
<dbReference type="AlphaFoldDB" id="A0A6A6PHD8"/>
<evidence type="ECO:0000313" key="2">
    <source>
        <dbReference type="EMBL" id="KAF2479382.1"/>
    </source>
</evidence>
<feature type="compositionally biased region" description="Basic and acidic residues" evidence="1">
    <location>
        <begin position="125"/>
        <end position="171"/>
    </location>
</feature>
<feature type="region of interest" description="Disordered" evidence="1">
    <location>
        <begin position="228"/>
        <end position="417"/>
    </location>
</feature>
<accession>A0A6A6PHD8</accession>
<reference evidence="2" key="1">
    <citation type="journal article" date="2020" name="Stud. Mycol.">
        <title>101 Dothideomycetes genomes: a test case for predicting lifestyles and emergence of pathogens.</title>
        <authorList>
            <person name="Haridas S."/>
            <person name="Albert R."/>
            <person name="Binder M."/>
            <person name="Bloem J."/>
            <person name="Labutti K."/>
            <person name="Salamov A."/>
            <person name="Andreopoulos B."/>
            <person name="Baker S."/>
            <person name="Barry K."/>
            <person name="Bills G."/>
            <person name="Bluhm B."/>
            <person name="Cannon C."/>
            <person name="Castanera R."/>
            <person name="Culley D."/>
            <person name="Daum C."/>
            <person name="Ezra D."/>
            <person name="Gonzalez J."/>
            <person name="Henrissat B."/>
            <person name="Kuo A."/>
            <person name="Liang C."/>
            <person name="Lipzen A."/>
            <person name="Lutzoni F."/>
            <person name="Magnuson J."/>
            <person name="Mondo S."/>
            <person name="Nolan M."/>
            <person name="Ohm R."/>
            <person name="Pangilinan J."/>
            <person name="Park H.-J."/>
            <person name="Ramirez L."/>
            <person name="Alfaro M."/>
            <person name="Sun H."/>
            <person name="Tritt A."/>
            <person name="Yoshinaga Y."/>
            <person name="Zwiers L.-H."/>
            <person name="Turgeon B."/>
            <person name="Goodwin S."/>
            <person name="Spatafora J."/>
            <person name="Crous P."/>
            <person name="Grigoriev I."/>
        </authorList>
    </citation>
    <scope>NUCLEOTIDE SEQUENCE</scope>
    <source>
        <strain evidence="2">CBS 113389</strain>
    </source>
</reference>
<feature type="compositionally biased region" description="Polar residues" evidence="1">
    <location>
        <begin position="324"/>
        <end position="334"/>
    </location>
</feature>
<feature type="compositionally biased region" description="Basic residues" evidence="1">
    <location>
        <begin position="82"/>
        <end position="92"/>
    </location>
</feature>
<evidence type="ECO:0000256" key="1">
    <source>
        <dbReference type="SAM" id="MobiDB-lite"/>
    </source>
</evidence>
<dbReference type="GeneID" id="54479321"/>
<keyword evidence="3" id="KW-1185">Reference proteome</keyword>
<feature type="compositionally biased region" description="Basic and acidic residues" evidence="1">
    <location>
        <begin position="67"/>
        <end position="81"/>
    </location>
</feature>
<dbReference type="EMBL" id="MU001641">
    <property type="protein sequence ID" value="KAF2479382.1"/>
    <property type="molecule type" value="Genomic_DNA"/>
</dbReference>
<feature type="compositionally biased region" description="Polar residues" evidence="1">
    <location>
        <begin position="254"/>
        <end position="263"/>
    </location>
</feature>
<name>A0A6A6PHD8_9PEZI</name>
<feature type="compositionally biased region" description="Basic and acidic residues" evidence="1">
    <location>
        <begin position="37"/>
        <end position="53"/>
    </location>
</feature>